<dbReference type="Proteomes" id="UP000198988">
    <property type="component" value="Unassembled WGS sequence"/>
</dbReference>
<sequence>MMKGITMMKTLFLFIFIFINTHVMSNMDKYIDFDIIESYKKPITMPAKYLEVFSVVYKDFSSFKSNQIESYIVNISESKDLYIIKFSIPRKRLVAGGGSGFYHIDKHTMKIIKVEFYK</sequence>
<protein>
    <submittedName>
        <fullName evidence="1">Uncharacterized protein</fullName>
    </submittedName>
</protein>
<accession>A0A1H6MVT8</accession>
<dbReference type="AlphaFoldDB" id="A0A1H6MVT8"/>
<evidence type="ECO:0000313" key="2">
    <source>
        <dbReference type="Proteomes" id="UP000198988"/>
    </source>
</evidence>
<organism evidence="1 2">
    <name type="scientific">Bathymodiolus azoricus thioautotrophic gill symbiont</name>
    <dbReference type="NCBI Taxonomy" id="235205"/>
    <lineage>
        <taxon>Bacteria</taxon>
        <taxon>Pseudomonadati</taxon>
        <taxon>Pseudomonadota</taxon>
        <taxon>Gammaproteobacteria</taxon>
        <taxon>sulfur-oxidizing symbionts</taxon>
    </lineage>
</organism>
<proteinExistence type="predicted"/>
<reference evidence="2" key="1">
    <citation type="submission" date="2016-06" db="EMBL/GenBank/DDBJ databases">
        <authorList>
            <person name="Petersen J."/>
            <person name="Sayavedra L."/>
        </authorList>
    </citation>
    <scope>NUCLEOTIDE SEQUENCE [LARGE SCALE GENOMIC DNA]</scope>
    <source>
        <strain evidence="2">BazSymA</strain>
    </source>
</reference>
<evidence type="ECO:0000313" key="1">
    <source>
        <dbReference type="EMBL" id="SEI02124.1"/>
    </source>
</evidence>
<gene>
    <name evidence="1" type="ORF">BAZSYMA_ACONTIG206100_0</name>
</gene>
<name>A0A1H6MVT8_9GAMM</name>
<dbReference type="EMBL" id="CDSC02000450">
    <property type="protein sequence ID" value="SEI02124.1"/>
    <property type="molecule type" value="Genomic_DNA"/>
</dbReference>